<evidence type="ECO:0000313" key="2">
    <source>
        <dbReference type="Proteomes" id="UP000594637"/>
    </source>
</evidence>
<dbReference type="Proteomes" id="UP000594637">
    <property type="component" value="Chromosome"/>
</dbReference>
<keyword evidence="2" id="KW-1185">Reference proteome</keyword>
<name>A0A7T0PWC7_9ACTO</name>
<dbReference type="InterPro" id="IPR046175">
    <property type="entry name" value="DUF6177"/>
</dbReference>
<dbReference type="AlphaFoldDB" id="A0A7T0PWC7"/>
<organism evidence="1 2">
    <name type="scientific">Actinomyces respiraculi</name>
    <dbReference type="NCBI Taxonomy" id="2744574"/>
    <lineage>
        <taxon>Bacteria</taxon>
        <taxon>Bacillati</taxon>
        <taxon>Actinomycetota</taxon>
        <taxon>Actinomycetes</taxon>
        <taxon>Actinomycetales</taxon>
        <taxon>Actinomycetaceae</taxon>
        <taxon>Actinomyces</taxon>
    </lineage>
</organism>
<evidence type="ECO:0000313" key="1">
    <source>
        <dbReference type="EMBL" id="QPL05348.1"/>
    </source>
</evidence>
<sequence length="354" mass="37519">MAHPIPYLDDGIGSDTALTFLDEPVVSMDEGLSAYLHAMRARTSPTRLILVLSHGAHLTPAFDRFVDVAGCAVLVKDPYDGYRTLRSGRWAPSIDAFATDGPAPAASTVPPHWQLDTRIPVLGLSVSLFHPARRSTVLGRCAELVVEHLMPPDTTLSWGRYEPAGAPWNPKDMTTLARRGMPSITFMLAAHGPNGTDGTDGSVLSGTLSVSRTSTGLEEYLELVINPRWLTLPQWSSHYMAALSAIGTVLKPQFALAHRTLGYADGCLPAGPRPVPTPLAVLIGAPGIKQLGVDAAAVATQHHGSLTGTGRRHGILVPLETGTEADWNALARLLTTLDGTGGNLARVLGSTEQA</sequence>
<dbReference type="Pfam" id="PF19674">
    <property type="entry name" value="DUF6177"/>
    <property type="match status" value="1"/>
</dbReference>
<reference evidence="1 2" key="1">
    <citation type="submission" date="2020-11" db="EMBL/GenBank/DDBJ databases">
        <title>Actinomyces sp. ZJ750.</title>
        <authorList>
            <person name="Zhou J."/>
        </authorList>
    </citation>
    <scope>NUCLEOTIDE SEQUENCE [LARGE SCALE GENOMIC DNA]</scope>
    <source>
        <strain evidence="1 2">ZJ750</strain>
    </source>
</reference>
<dbReference type="KEGG" id="arep:ID810_11685"/>
<accession>A0A7T0PWC7</accession>
<proteinExistence type="predicted"/>
<dbReference type="RefSeq" id="WP_166858203.1">
    <property type="nucleotide sequence ID" value="NZ_CP063989.1"/>
</dbReference>
<dbReference type="EMBL" id="CP063989">
    <property type="protein sequence ID" value="QPL05348.1"/>
    <property type="molecule type" value="Genomic_DNA"/>
</dbReference>
<protein>
    <submittedName>
        <fullName evidence="1">Uncharacterized protein</fullName>
    </submittedName>
</protein>
<gene>
    <name evidence="1" type="ORF">ID810_11685</name>
</gene>